<accession>A0A6J3LTD1</accession>
<feature type="non-terminal residue" evidence="3">
    <location>
        <position position="268"/>
    </location>
</feature>
<reference evidence="3" key="2">
    <citation type="submission" date="2020-04" db="EMBL/GenBank/DDBJ databases">
        <authorList>
            <consortium name="NCBI Genome Project"/>
        </authorList>
    </citation>
    <scope>NUCLEOTIDE SEQUENCE</scope>
    <source>
        <strain evidence="3">CBS 342.82</strain>
    </source>
</reference>
<dbReference type="OrthoDB" id="3822650at2759"/>
<feature type="domain" description="F-box" evidence="1">
    <location>
        <begin position="5"/>
        <end position="38"/>
    </location>
</feature>
<dbReference type="SUPFAM" id="SSF81383">
    <property type="entry name" value="F-box domain"/>
    <property type="match status" value="1"/>
</dbReference>
<dbReference type="InterPro" id="IPR001810">
    <property type="entry name" value="F-box_dom"/>
</dbReference>
<sequence>LSAPHMLCNVFLHLPQQDLLLIQRVCRVWRGVITSSRVLQAALFLQPPVNAAVNESVRMNPLLVSRFPAFFDNKPDHMNVNPTAHCMGPYFTTHWAESIHPWARFSPKNDHLDVPEHLDTDRTAAYRQPEASWRRMLPCIPPPVELQARYQTNSWPRAGTVRRLGFDIEDDSRRDECERRWLTFGLVYDVFEAAWFRSQPSAVSRWQFDWTFHDHRPQMQVLSFDDTYSHAATVEEMHNSEMYGDREELRDCLPDTPIGGTGRVLIMF</sequence>
<feature type="non-terminal residue" evidence="3">
    <location>
        <position position="1"/>
    </location>
</feature>
<organism evidence="3">
    <name type="scientific">Dissoconium aciculare CBS 342.82</name>
    <dbReference type="NCBI Taxonomy" id="1314786"/>
    <lineage>
        <taxon>Eukaryota</taxon>
        <taxon>Fungi</taxon>
        <taxon>Dikarya</taxon>
        <taxon>Ascomycota</taxon>
        <taxon>Pezizomycotina</taxon>
        <taxon>Dothideomycetes</taxon>
        <taxon>Dothideomycetidae</taxon>
        <taxon>Mycosphaerellales</taxon>
        <taxon>Dissoconiaceae</taxon>
        <taxon>Dissoconium</taxon>
    </lineage>
</organism>
<evidence type="ECO:0000313" key="3">
    <source>
        <dbReference type="RefSeq" id="XP_033456077.1"/>
    </source>
</evidence>
<dbReference type="InterPro" id="IPR036047">
    <property type="entry name" value="F-box-like_dom_sf"/>
</dbReference>
<protein>
    <recommendedName>
        <fullName evidence="1">F-box domain-containing protein</fullName>
    </recommendedName>
</protein>
<dbReference type="GeneID" id="54358163"/>
<gene>
    <name evidence="3" type="ORF">K489DRAFT_298899</name>
</gene>
<dbReference type="Proteomes" id="UP000504637">
    <property type="component" value="Unplaced"/>
</dbReference>
<reference evidence="3" key="1">
    <citation type="submission" date="2020-01" db="EMBL/GenBank/DDBJ databases">
        <authorList>
            <consortium name="DOE Joint Genome Institute"/>
            <person name="Haridas S."/>
            <person name="Albert R."/>
            <person name="Binder M."/>
            <person name="Bloem J."/>
            <person name="Labutti K."/>
            <person name="Salamov A."/>
            <person name="Andreopoulos B."/>
            <person name="Baker S.E."/>
            <person name="Barry K."/>
            <person name="Bills G."/>
            <person name="Bluhm B.H."/>
            <person name="Cannon C."/>
            <person name="Castanera R."/>
            <person name="Culley D.E."/>
            <person name="Daum C."/>
            <person name="Ezra D."/>
            <person name="Gonzalez J.B."/>
            <person name="Henrissat B."/>
            <person name="Kuo A."/>
            <person name="Liang C."/>
            <person name="Lipzen A."/>
            <person name="Lutzoni F."/>
            <person name="Magnuson J."/>
            <person name="Mondo S."/>
            <person name="Nolan M."/>
            <person name="Ohm R."/>
            <person name="Pangilinan J."/>
            <person name="Park H.-J."/>
            <person name="Ramirez L."/>
            <person name="Alfaro M."/>
            <person name="Sun H."/>
            <person name="Tritt A."/>
            <person name="Yoshinaga Y."/>
            <person name="Zwiers L.-H."/>
            <person name="Turgeon B.G."/>
            <person name="Goodwin S.B."/>
            <person name="Spatafora J.W."/>
            <person name="Crous P.W."/>
            <person name="Grigoriev I.V."/>
        </authorList>
    </citation>
    <scope>NUCLEOTIDE SEQUENCE</scope>
    <source>
        <strain evidence="3">CBS 342.82</strain>
    </source>
</reference>
<reference evidence="3" key="3">
    <citation type="submission" date="2025-08" db="UniProtKB">
        <authorList>
            <consortium name="RefSeq"/>
        </authorList>
    </citation>
    <scope>IDENTIFICATION</scope>
    <source>
        <strain evidence="3">CBS 342.82</strain>
    </source>
</reference>
<name>A0A6J3LTD1_9PEZI</name>
<dbReference type="AlphaFoldDB" id="A0A6J3LTD1"/>
<evidence type="ECO:0000313" key="2">
    <source>
        <dbReference type="Proteomes" id="UP000504637"/>
    </source>
</evidence>
<dbReference type="Gene3D" id="1.20.1280.50">
    <property type="match status" value="1"/>
</dbReference>
<dbReference type="RefSeq" id="XP_033456077.1">
    <property type="nucleotide sequence ID" value="XM_033600363.1"/>
</dbReference>
<keyword evidence="2" id="KW-1185">Reference proteome</keyword>
<evidence type="ECO:0000259" key="1">
    <source>
        <dbReference type="Pfam" id="PF00646"/>
    </source>
</evidence>
<dbReference type="Pfam" id="PF00646">
    <property type="entry name" value="F-box"/>
    <property type="match status" value="1"/>
</dbReference>
<proteinExistence type="predicted"/>